<dbReference type="InterPro" id="IPR003732">
    <property type="entry name" value="Daa-tRNA_deacyls_DTD"/>
</dbReference>
<dbReference type="Gene3D" id="3.50.80.10">
    <property type="entry name" value="D-tyrosyl-tRNA(Tyr) deacylase"/>
    <property type="match status" value="1"/>
</dbReference>
<accession>A0A3B1DXE9</accession>
<dbReference type="EMBL" id="UOGL01000403">
    <property type="protein sequence ID" value="VAX40140.1"/>
    <property type="molecule type" value="Genomic_DNA"/>
</dbReference>
<dbReference type="CDD" id="cd00563">
    <property type="entry name" value="Dtyr_deacylase"/>
    <property type="match status" value="1"/>
</dbReference>
<dbReference type="HAMAP" id="MF_00518">
    <property type="entry name" value="Deacylase_Dtd"/>
    <property type="match status" value="1"/>
</dbReference>
<dbReference type="SUPFAM" id="SSF69500">
    <property type="entry name" value="DTD-like"/>
    <property type="match status" value="1"/>
</dbReference>
<dbReference type="GO" id="GO:0051500">
    <property type="term" value="F:D-tyrosyl-tRNA(Tyr) deacylase activity"/>
    <property type="evidence" value="ECO:0007669"/>
    <property type="project" value="TreeGrafter"/>
</dbReference>
<evidence type="ECO:0000313" key="2">
    <source>
        <dbReference type="EMBL" id="VAX40140.1"/>
    </source>
</evidence>
<sequence>MRAVVQRVSHASVTVAKEVVATIETGILLLLGVTEDDTQEDIIYLAGKIAGLRIFNDENEKMNLSVREVQGEILVVSQFTLYGDCRKGRRPSFIAAANPTKAKELYLSFVAELRGEGIPVKTGQFQKEMEVSLVNQGPVTLILESRKAF</sequence>
<dbReference type="PANTHER" id="PTHR10472">
    <property type="entry name" value="D-TYROSYL-TRNA TYR DEACYLASE"/>
    <property type="match status" value="1"/>
</dbReference>
<dbReference type="EC" id="3.1.1.96" evidence="2"/>
<organism evidence="2">
    <name type="scientific">hydrothermal vent metagenome</name>
    <dbReference type="NCBI Taxonomy" id="652676"/>
    <lineage>
        <taxon>unclassified sequences</taxon>
        <taxon>metagenomes</taxon>
        <taxon>ecological metagenomes</taxon>
    </lineage>
</organism>
<comment type="similarity">
    <text evidence="1">Belongs to the DTD family.</text>
</comment>
<dbReference type="InterPro" id="IPR023509">
    <property type="entry name" value="DTD-like_sf"/>
</dbReference>
<name>A0A3B1DXE9_9ZZZZ</name>
<evidence type="ECO:0000256" key="1">
    <source>
        <dbReference type="ARBA" id="ARBA00009673"/>
    </source>
</evidence>
<dbReference type="FunFam" id="3.50.80.10:FF:000001">
    <property type="entry name" value="D-aminoacyl-tRNA deacylase"/>
    <property type="match status" value="1"/>
</dbReference>
<protein>
    <submittedName>
        <fullName evidence="2">D-aminoacyl-tRNA deacylase</fullName>
        <ecNumber evidence="2">3.1.1.96</ecNumber>
    </submittedName>
</protein>
<dbReference type="AlphaFoldDB" id="A0A3B1DXE9"/>
<dbReference type="Pfam" id="PF02580">
    <property type="entry name" value="Tyr_Deacylase"/>
    <property type="match status" value="1"/>
</dbReference>
<proteinExistence type="inferred from homology"/>
<gene>
    <name evidence="2" type="ORF">MNBD_PLANCTO02-2970</name>
</gene>
<reference evidence="2" key="1">
    <citation type="submission" date="2018-06" db="EMBL/GenBank/DDBJ databases">
        <authorList>
            <person name="Zhirakovskaya E."/>
        </authorList>
    </citation>
    <scope>NUCLEOTIDE SEQUENCE</scope>
</reference>
<dbReference type="PANTHER" id="PTHR10472:SF5">
    <property type="entry name" value="D-AMINOACYL-TRNA DEACYLASE 1"/>
    <property type="match status" value="1"/>
</dbReference>
<keyword evidence="2" id="KW-0378">Hydrolase</keyword>
<dbReference type="NCBIfam" id="TIGR00256">
    <property type="entry name" value="D-aminoacyl-tRNA deacylase"/>
    <property type="match status" value="1"/>
</dbReference>
<dbReference type="GO" id="GO:0005737">
    <property type="term" value="C:cytoplasm"/>
    <property type="evidence" value="ECO:0007669"/>
    <property type="project" value="InterPro"/>
</dbReference>